<gene>
    <name evidence="2" type="ORF">G7067_13085</name>
</gene>
<keyword evidence="3" id="KW-1185">Reference proteome</keyword>
<proteinExistence type="predicted"/>
<dbReference type="KEGG" id="lins:G7067_13085"/>
<name>A0A6G8FL95_9MICO</name>
<feature type="region of interest" description="Disordered" evidence="1">
    <location>
        <begin position="1"/>
        <end position="26"/>
    </location>
</feature>
<organism evidence="2 3">
    <name type="scientific">Leucobacter insecticola</name>
    <dbReference type="NCBI Taxonomy" id="2714934"/>
    <lineage>
        <taxon>Bacteria</taxon>
        <taxon>Bacillati</taxon>
        <taxon>Actinomycetota</taxon>
        <taxon>Actinomycetes</taxon>
        <taxon>Micrococcales</taxon>
        <taxon>Microbacteriaceae</taxon>
        <taxon>Leucobacter</taxon>
    </lineage>
</organism>
<sequence>MSLLDPKMAPGGVAPLSHVDAPDSTPIWPARESERTVAAGKPLAGNCIDVVQRPALPVSGCHVAQPPVVTAWLGVEARRIRASPQAVKGRRWRRCPAVSGSFFMLPEEKG</sequence>
<dbReference type="Proteomes" id="UP000501387">
    <property type="component" value="Chromosome"/>
</dbReference>
<dbReference type="RefSeq" id="WP_166325216.1">
    <property type="nucleotide sequence ID" value="NZ_CP049934.1"/>
</dbReference>
<reference evidence="2 3" key="1">
    <citation type="submission" date="2020-03" db="EMBL/GenBank/DDBJ databases">
        <title>Leucobacter sp. nov., isolated from beetles.</title>
        <authorList>
            <person name="Hyun D.-W."/>
            <person name="Bae J.-W."/>
        </authorList>
    </citation>
    <scope>NUCLEOTIDE SEQUENCE [LARGE SCALE GENOMIC DNA]</scope>
    <source>
        <strain evidence="2 3">HDW9B</strain>
    </source>
</reference>
<evidence type="ECO:0000313" key="3">
    <source>
        <dbReference type="Proteomes" id="UP000501387"/>
    </source>
</evidence>
<evidence type="ECO:0000313" key="2">
    <source>
        <dbReference type="EMBL" id="QIM17131.1"/>
    </source>
</evidence>
<accession>A0A6G8FL95</accession>
<evidence type="ECO:0000256" key="1">
    <source>
        <dbReference type="SAM" id="MobiDB-lite"/>
    </source>
</evidence>
<dbReference type="AlphaFoldDB" id="A0A6G8FL95"/>
<protein>
    <submittedName>
        <fullName evidence="2">Uncharacterized protein</fullName>
    </submittedName>
</protein>
<dbReference type="EMBL" id="CP049934">
    <property type="protein sequence ID" value="QIM17131.1"/>
    <property type="molecule type" value="Genomic_DNA"/>
</dbReference>